<keyword evidence="6" id="KW-0863">Zinc-finger</keyword>
<comment type="similarity">
    <text evidence="2">Belongs to the acetyltransferase family. ECO subfamily.</text>
</comment>
<dbReference type="GO" id="GO:0000785">
    <property type="term" value="C:chromatin"/>
    <property type="evidence" value="ECO:0007669"/>
    <property type="project" value="TreeGrafter"/>
</dbReference>
<evidence type="ECO:0000259" key="13">
    <source>
        <dbReference type="Pfam" id="PF13878"/>
    </source>
</evidence>
<proteinExistence type="inferred from homology"/>
<evidence type="ECO:0000256" key="1">
    <source>
        <dbReference type="ARBA" id="ARBA00004123"/>
    </source>
</evidence>
<evidence type="ECO:0000256" key="5">
    <source>
        <dbReference type="ARBA" id="ARBA00022723"/>
    </source>
</evidence>
<evidence type="ECO:0000256" key="7">
    <source>
        <dbReference type="ARBA" id="ARBA00022833"/>
    </source>
</evidence>
<reference evidence="16" key="1">
    <citation type="submission" date="2016-03" db="EMBL/GenBank/DDBJ databases">
        <authorList>
            <person name="Devillers Hugo."/>
        </authorList>
    </citation>
    <scope>NUCLEOTIDE SEQUENCE [LARGE SCALE GENOMIC DNA]</scope>
</reference>
<dbReference type="Gene3D" id="3.40.630.30">
    <property type="match status" value="1"/>
</dbReference>
<dbReference type="InterPro" id="IPR028009">
    <property type="entry name" value="ESCO_Acetyltransf_dom"/>
</dbReference>
<evidence type="ECO:0000313" key="15">
    <source>
        <dbReference type="EMBL" id="SCU91014.1"/>
    </source>
</evidence>
<evidence type="ECO:0000256" key="11">
    <source>
        <dbReference type="ARBA" id="ARBA00032212"/>
    </source>
</evidence>
<dbReference type="InterPro" id="IPR016181">
    <property type="entry name" value="Acyl_CoA_acyltransferase"/>
</dbReference>
<keyword evidence="5" id="KW-0479">Metal-binding</keyword>
<evidence type="ECO:0000256" key="8">
    <source>
        <dbReference type="ARBA" id="ARBA00023242"/>
    </source>
</evidence>
<evidence type="ECO:0000256" key="6">
    <source>
        <dbReference type="ARBA" id="ARBA00022771"/>
    </source>
</evidence>
<dbReference type="GO" id="GO:0005634">
    <property type="term" value="C:nucleus"/>
    <property type="evidence" value="ECO:0007669"/>
    <property type="project" value="UniProtKB-SubCell"/>
</dbReference>
<organism evidence="15 16">
    <name type="scientific">Lachancea meyersii CBS 8951</name>
    <dbReference type="NCBI Taxonomy" id="1266667"/>
    <lineage>
        <taxon>Eukaryota</taxon>
        <taxon>Fungi</taxon>
        <taxon>Dikarya</taxon>
        <taxon>Ascomycota</taxon>
        <taxon>Saccharomycotina</taxon>
        <taxon>Saccharomycetes</taxon>
        <taxon>Saccharomycetales</taxon>
        <taxon>Saccharomycetaceae</taxon>
        <taxon>Lachancea</taxon>
    </lineage>
</organism>
<keyword evidence="10" id="KW-0012">Acyltransferase</keyword>
<accession>A0A1G4JL10</accession>
<protein>
    <recommendedName>
        <fullName evidence="3">N-acetyltransferase ECO1</fullName>
    </recommendedName>
    <alternativeName>
        <fullName evidence="11">Establishment of cohesion protein 1</fullName>
    </alternativeName>
</protein>
<evidence type="ECO:0000256" key="12">
    <source>
        <dbReference type="SAM" id="MobiDB-lite"/>
    </source>
</evidence>
<keyword evidence="16" id="KW-1185">Reference proteome</keyword>
<dbReference type="InterPro" id="IPR028005">
    <property type="entry name" value="AcTrfase_ESCO_Znf_dom"/>
</dbReference>
<dbReference type="GO" id="GO:0007064">
    <property type="term" value="P:mitotic sister chromatid cohesion"/>
    <property type="evidence" value="ECO:0007669"/>
    <property type="project" value="TreeGrafter"/>
</dbReference>
<dbReference type="OrthoDB" id="428854at2759"/>
<name>A0A1G4JL10_9SACH</name>
<gene>
    <name evidence="15" type="ORF">LAME_0E10836G</name>
</gene>
<feature type="region of interest" description="Disordered" evidence="12">
    <location>
        <begin position="86"/>
        <end position="107"/>
    </location>
</feature>
<evidence type="ECO:0000259" key="14">
    <source>
        <dbReference type="Pfam" id="PF13880"/>
    </source>
</evidence>
<evidence type="ECO:0000256" key="2">
    <source>
        <dbReference type="ARBA" id="ARBA00005816"/>
    </source>
</evidence>
<dbReference type="Pfam" id="PF13880">
    <property type="entry name" value="Acetyltransf_13"/>
    <property type="match status" value="1"/>
</dbReference>
<dbReference type="PANTHER" id="PTHR45884:SF2">
    <property type="entry name" value="N-ACETYLTRANSFERASE ECO"/>
    <property type="match status" value="1"/>
</dbReference>
<dbReference type="GO" id="GO:0008270">
    <property type="term" value="F:zinc ion binding"/>
    <property type="evidence" value="ECO:0007669"/>
    <property type="project" value="UniProtKB-KW"/>
</dbReference>
<evidence type="ECO:0000256" key="10">
    <source>
        <dbReference type="ARBA" id="ARBA00023315"/>
    </source>
</evidence>
<dbReference type="EMBL" id="LT598481">
    <property type="protein sequence ID" value="SCU91014.1"/>
    <property type="molecule type" value="Genomic_DNA"/>
</dbReference>
<keyword evidence="9" id="KW-0131">Cell cycle</keyword>
<evidence type="ECO:0000256" key="4">
    <source>
        <dbReference type="ARBA" id="ARBA00022679"/>
    </source>
</evidence>
<dbReference type="Pfam" id="PF13878">
    <property type="entry name" value="zf-C2H2_3"/>
    <property type="match status" value="1"/>
</dbReference>
<feature type="domain" description="N-acetyltransferase ESCO zinc-finger" evidence="13">
    <location>
        <begin position="21"/>
        <end position="60"/>
    </location>
</feature>
<sequence>MARLVKSKFKRDASSSKRLKQSVLTFGNRKTMRSDRCPECLMTFSPTSTKDIIAHEKYHDLHLCGRKWSSNWGEHVQEYNVPAQRVDTRPSQAPVKQQKKGSRTEGVITSSEDRIVRISKDRKNEVLATLEVLHIVNEELKAPHNENFFWSNVEDNDDAIVSRQTNRVNGTAFVYISGGRAVGVLTVEFLKTDDLRGRWMVYDTSCIVPNVTPHMKLGISRIWVCRQQRGRNIATRLLETARQHSIPGIVLAKWELAWSQPSESGAKLAKSYNSVTHERSGKLLIPCYI</sequence>
<evidence type="ECO:0000256" key="9">
    <source>
        <dbReference type="ARBA" id="ARBA00023306"/>
    </source>
</evidence>
<dbReference type="AlphaFoldDB" id="A0A1G4JL10"/>
<keyword evidence="8" id="KW-0539">Nucleus</keyword>
<dbReference type="Proteomes" id="UP000191144">
    <property type="component" value="Chromosome E"/>
</dbReference>
<comment type="subcellular location">
    <subcellularLocation>
        <location evidence="1">Nucleus</location>
    </subcellularLocation>
</comment>
<feature type="domain" description="N-acetyltransferase ESCO acetyl-transferase" evidence="14">
    <location>
        <begin position="215"/>
        <end position="274"/>
    </location>
</feature>
<dbReference type="SUPFAM" id="SSF55729">
    <property type="entry name" value="Acyl-CoA N-acyltransferases (Nat)"/>
    <property type="match status" value="1"/>
</dbReference>
<evidence type="ECO:0000256" key="3">
    <source>
        <dbReference type="ARBA" id="ARBA00022043"/>
    </source>
</evidence>
<keyword evidence="4" id="KW-0808">Transferase</keyword>
<keyword evidence="7" id="KW-0862">Zinc</keyword>
<dbReference type="GO" id="GO:0061733">
    <property type="term" value="F:protein-lysine-acetyltransferase activity"/>
    <property type="evidence" value="ECO:0007669"/>
    <property type="project" value="TreeGrafter"/>
</dbReference>
<dbReference type="PANTHER" id="PTHR45884">
    <property type="entry name" value="N-ACETYLTRANSFERASE ECO"/>
    <property type="match status" value="1"/>
</dbReference>
<evidence type="ECO:0000313" key="16">
    <source>
        <dbReference type="Proteomes" id="UP000191144"/>
    </source>
</evidence>